<dbReference type="Proteomes" id="UP001600888">
    <property type="component" value="Unassembled WGS sequence"/>
</dbReference>
<dbReference type="EMBL" id="JBAWTH010000003">
    <property type="protein sequence ID" value="KAL2292418.1"/>
    <property type="molecule type" value="Genomic_DNA"/>
</dbReference>
<accession>A0ABR4FCJ9</accession>
<keyword evidence="1" id="KW-0472">Membrane</keyword>
<protein>
    <submittedName>
        <fullName evidence="2">Uncharacterized protein</fullName>
    </submittedName>
</protein>
<name>A0ABR4FCJ9_9PEZI</name>
<feature type="transmembrane region" description="Helical" evidence="1">
    <location>
        <begin position="83"/>
        <end position="107"/>
    </location>
</feature>
<evidence type="ECO:0000313" key="3">
    <source>
        <dbReference type="Proteomes" id="UP001600888"/>
    </source>
</evidence>
<comment type="caution">
    <text evidence="2">The sequence shown here is derived from an EMBL/GenBank/DDBJ whole genome shotgun (WGS) entry which is preliminary data.</text>
</comment>
<keyword evidence="1" id="KW-1133">Transmembrane helix</keyword>
<keyword evidence="3" id="KW-1185">Reference proteome</keyword>
<sequence length="143" mass="16747">MPLYRLPPRMSQEALQRRGLVERAITIMLLVIFQHIFDIISLVFGGLSVYFICARIPLRAWQSSQRHLGFVSGDDTVLKAHRWHISLALAIIHGLLLVNWFAAVMRCRWLARRRRMRAGHWERPQNKAVIQVDDPARDLEVNW</sequence>
<proteinExistence type="predicted"/>
<feature type="transmembrane region" description="Helical" evidence="1">
    <location>
        <begin position="27"/>
        <end position="52"/>
    </location>
</feature>
<gene>
    <name evidence="2" type="ORF">FJTKL_09390</name>
</gene>
<evidence type="ECO:0000256" key="1">
    <source>
        <dbReference type="SAM" id="Phobius"/>
    </source>
</evidence>
<keyword evidence="1" id="KW-0812">Transmembrane</keyword>
<organism evidence="2 3">
    <name type="scientific">Diaporthe vaccinii</name>
    <dbReference type="NCBI Taxonomy" id="105482"/>
    <lineage>
        <taxon>Eukaryota</taxon>
        <taxon>Fungi</taxon>
        <taxon>Dikarya</taxon>
        <taxon>Ascomycota</taxon>
        <taxon>Pezizomycotina</taxon>
        <taxon>Sordariomycetes</taxon>
        <taxon>Sordariomycetidae</taxon>
        <taxon>Diaporthales</taxon>
        <taxon>Diaporthaceae</taxon>
        <taxon>Diaporthe</taxon>
        <taxon>Diaporthe eres species complex</taxon>
    </lineage>
</organism>
<reference evidence="2 3" key="1">
    <citation type="submission" date="2024-03" db="EMBL/GenBank/DDBJ databases">
        <title>A high-quality draft genome sequence of Diaporthe vaccinii, a causative agent of upright dieback and viscid rot disease in cranberry plants.</title>
        <authorList>
            <person name="Sarrasin M."/>
            <person name="Lang B.F."/>
            <person name="Burger G."/>
        </authorList>
    </citation>
    <scope>NUCLEOTIDE SEQUENCE [LARGE SCALE GENOMIC DNA]</scope>
    <source>
        <strain evidence="2 3">IS7</strain>
    </source>
</reference>
<evidence type="ECO:0000313" key="2">
    <source>
        <dbReference type="EMBL" id="KAL2292418.1"/>
    </source>
</evidence>